<evidence type="ECO:0000256" key="3">
    <source>
        <dbReference type="ARBA" id="ARBA00022729"/>
    </source>
</evidence>
<comment type="caution">
    <text evidence="10">The sequence shown here is derived from an EMBL/GenBank/DDBJ whole genome shotgun (WGS) entry which is preliminary data.</text>
</comment>
<protein>
    <recommendedName>
        <fullName evidence="9">Cadherin domain-containing protein</fullName>
    </recommendedName>
</protein>
<dbReference type="STRING" id="188477.A0A3S1HTH8"/>
<dbReference type="PROSITE" id="PS00232">
    <property type="entry name" value="CADHERIN_1"/>
    <property type="match status" value="1"/>
</dbReference>
<evidence type="ECO:0000313" key="11">
    <source>
        <dbReference type="Proteomes" id="UP000271974"/>
    </source>
</evidence>
<dbReference type="GO" id="GO:0008013">
    <property type="term" value="F:beta-catenin binding"/>
    <property type="evidence" value="ECO:0007669"/>
    <property type="project" value="TreeGrafter"/>
</dbReference>
<dbReference type="EMBL" id="RQTK01000159">
    <property type="protein sequence ID" value="RUS85810.1"/>
    <property type="molecule type" value="Genomic_DNA"/>
</dbReference>
<dbReference type="GO" id="GO:0016477">
    <property type="term" value="P:cell migration"/>
    <property type="evidence" value="ECO:0007669"/>
    <property type="project" value="TreeGrafter"/>
</dbReference>
<dbReference type="SUPFAM" id="SSF49313">
    <property type="entry name" value="Cadherin-like"/>
    <property type="match status" value="1"/>
</dbReference>
<dbReference type="InterPro" id="IPR039808">
    <property type="entry name" value="Cadherin"/>
</dbReference>
<dbReference type="SMART" id="SM00112">
    <property type="entry name" value="CA"/>
    <property type="match status" value="1"/>
</dbReference>
<dbReference type="InterPro" id="IPR020894">
    <property type="entry name" value="Cadherin_CS"/>
</dbReference>
<dbReference type="GO" id="GO:0045296">
    <property type="term" value="F:cadherin binding"/>
    <property type="evidence" value="ECO:0007669"/>
    <property type="project" value="TreeGrafter"/>
</dbReference>
<evidence type="ECO:0000256" key="6">
    <source>
        <dbReference type="ARBA" id="ARBA00022989"/>
    </source>
</evidence>
<evidence type="ECO:0000256" key="5">
    <source>
        <dbReference type="ARBA" id="ARBA00022837"/>
    </source>
</evidence>
<proteinExistence type="predicted"/>
<evidence type="ECO:0000256" key="7">
    <source>
        <dbReference type="ARBA" id="ARBA00023136"/>
    </source>
</evidence>
<feature type="non-terminal residue" evidence="10">
    <location>
        <position position="1"/>
    </location>
</feature>
<dbReference type="GO" id="GO:0005912">
    <property type="term" value="C:adherens junction"/>
    <property type="evidence" value="ECO:0007669"/>
    <property type="project" value="TreeGrafter"/>
</dbReference>
<sequence>VIVQVRDQNDNQPVATPDTQEVTIPENLPVGEVFMTFTATDADEAGDNTLLSYSLSDRTPLGPVFFAIDSTTGEISVNKALSYEVFDFIRFRVRIVDRGGSGRTATGTVEVTISDVVETVTYIDMDTTSFIPVDFPFDLGHNEVAYTLTPSDFGVTTATGDTVSYLTVDYGIFNVDLSTGEMSLYLPERVQEVTTFKQWVVMTVKTGATSVAYSGLVRLDTFNRDKHLIAVVAATDDADLASQRSTLQTHLQTFYTSPNLFKIWRTEATSQALARRRLLNTE</sequence>
<dbReference type="GO" id="GO:0044331">
    <property type="term" value="P:cell-cell adhesion mediated by cadherin"/>
    <property type="evidence" value="ECO:0007669"/>
    <property type="project" value="TreeGrafter"/>
</dbReference>
<keyword evidence="2" id="KW-0812">Transmembrane</keyword>
<dbReference type="GO" id="GO:0016339">
    <property type="term" value="P:calcium-dependent cell-cell adhesion via plasma membrane cell adhesion molecules"/>
    <property type="evidence" value="ECO:0007669"/>
    <property type="project" value="TreeGrafter"/>
</dbReference>
<dbReference type="GO" id="GO:0016342">
    <property type="term" value="C:catenin complex"/>
    <property type="evidence" value="ECO:0007669"/>
    <property type="project" value="TreeGrafter"/>
</dbReference>
<keyword evidence="4" id="KW-0677">Repeat</keyword>
<dbReference type="Proteomes" id="UP000271974">
    <property type="component" value="Unassembled WGS sequence"/>
</dbReference>
<dbReference type="GO" id="GO:0034332">
    <property type="term" value="P:adherens junction organization"/>
    <property type="evidence" value="ECO:0007669"/>
    <property type="project" value="TreeGrafter"/>
</dbReference>
<evidence type="ECO:0000256" key="1">
    <source>
        <dbReference type="ARBA" id="ARBA00004167"/>
    </source>
</evidence>
<dbReference type="GO" id="GO:0007043">
    <property type="term" value="P:cell-cell junction assembly"/>
    <property type="evidence" value="ECO:0007669"/>
    <property type="project" value="TreeGrafter"/>
</dbReference>
<gene>
    <name evidence="10" type="ORF">EGW08_006439</name>
</gene>
<feature type="domain" description="Cadherin" evidence="9">
    <location>
        <begin position="16"/>
        <end position="130"/>
    </location>
</feature>
<dbReference type="GO" id="GO:0000902">
    <property type="term" value="P:cell morphogenesis"/>
    <property type="evidence" value="ECO:0007669"/>
    <property type="project" value="TreeGrafter"/>
</dbReference>
<keyword evidence="3" id="KW-0732">Signal</keyword>
<evidence type="ECO:0000256" key="2">
    <source>
        <dbReference type="ARBA" id="ARBA00022692"/>
    </source>
</evidence>
<evidence type="ECO:0000259" key="9">
    <source>
        <dbReference type="PROSITE" id="PS50268"/>
    </source>
</evidence>
<dbReference type="InterPro" id="IPR015919">
    <property type="entry name" value="Cadherin-like_sf"/>
</dbReference>
<evidence type="ECO:0000256" key="8">
    <source>
        <dbReference type="PROSITE-ProRule" id="PRU00043"/>
    </source>
</evidence>
<keyword evidence="11" id="KW-1185">Reference proteome</keyword>
<evidence type="ECO:0000313" key="10">
    <source>
        <dbReference type="EMBL" id="RUS85810.1"/>
    </source>
</evidence>
<dbReference type="Gene3D" id="2.60.40.60">
    <property type="entry name" value="Cadherins"/>
    <property type="match status" value="1"/>
</dbReference>
<dbReference type="AlphaFoldDB" id="A0A3S1HTH8"/>
<keyword evidence="6" id="KW-1133">Transmembrane helix</keyword>
<dbReference type="GO" id="GO:0005509">
    <property type="term" value="F:calcium ion binding"/>
    <property type="evidence" value="ECO:0007669"/>
    <property type="project" value="UniProtKB-UniRule"/>
</dbReference>
<dbReference type="PANTHER" id="PTHR24027">
    <property type="entry name" value="CADHERIN-23"/>
    <property type="match status" value="1"/>
</dbReference>
<dbReference type="Pfam" id="PF00028">
    <property type="entry name" value="Cadherin"/>
    <property type="match status" value="1"/>
</dbReference>
<comment type="subcellular location">
    <subcellularLocation>
        <location evidence="1">Membrane</location>
        <topology evidence="1">Single-pass membrane protein</topology>
    </subcellularLocation>
</comment>
<dbReference type="GO" id="GO:0007156">
    <property type="term" value="P:homophilic cell adhesion via plasma membrane adhesion molecules"/>
    <property type="evidence" value="ECO:0007669"/>
    <property type="project" value="InterPro"/>
</dbReference>
<keyword evidence="7" id="KW-0472">Membrane</keyword>
<dbReference type="PANTHER" id="PTHR24027:SF422">
    <property type="entry name" value="CADHERIN DOMAIN-CONTAINING PROTEIN"/>
    <property type="match status" value="1"/>
</dbReference>
<dbReference type="InterPro" id="IPR002126">
    <property type="entry name" value="Cadherin-like_dom"/>
</dbReference>
<dbReference type="PRINTS" id="PR00205">
    <property type="entry name" value="CADHERIN"/>
</dbReference>
<evidence type="ECO:0000256" key="4">
    <source>
        <dbReference type="ARBA" id="ARBA00022737"/>
    </source>
</evidence>
<reference evidence="10 11" key="1">
    <citation type="submission" date="2019-01" db="EMBL/GenBank/DDBJ databases">
        <title>A draft genome assembly of the solar-powered sea slug Elysia chlorotica.</title>
        <authorList>
            <person name="Cai H."/>
            <person name="Li Q."/>
            <person name="Fang X."/>
            <person name="Li J."/>
            <person name="Curtis N.E."/>
            <person name="Altenburger A."/>
            <person name="Shibata T."/>
            <person name="Feng M."/>
            <person name="Maeda T."/>
            <person name="Schwartz J.A."/>
            <person name="Shigenobu S."/>
            <person name="Lundholm N."/>
            <person name="Nishiyama T."/>
            <person name="Yang H."/>
            <person name="Hasebe M."/>
            <person name="Li S."/>
            <person name="Pierce S.K."/>
            <person name="Wang J."/>
        </authorList>
    </citation>
    <scope>NUCLEOTIDE SEQUENCE [LARGE SCALE GENOMIC DNA]</scope>
    <source>
        <strain evidence="10">EC2010</strain>
        <tissue evidence="10">Whole organism of an adult</tissue>
    </source>
</reference>
<dbReference type="OrthoDB" id="6139460at2759"/>
<organism evidence="10 11">
    <name type="scientific">Elysia chlorotica</name>
    <name type="common">Eastern emerald elysia</name>
    <name type="synonym">Sea slug</name>
    <dbReference type="NCBI Taxonomy" id="188477"/>
    <lineage>
        <taxon>Eukaryota</taxon>
        <taxon>Metazoa</taxon>
        <taxon>Spiralia</taxon>
        <taxon>Lophotrochozoa</taxon>
        <taxon>Mollusca</taxon>
        <taxon>Gastropoda</taxon>
        <taxon>Heterobranchia</taxon>
        <taxon>Euthyneura</taxon>
        <taxon>Panpulmonata</taxon>
        <taxon>Sacoglossa</taxon>
        <taxon>Placobranchoidea</taxon>
        <taxon>Plakobranchidae</taxon>
        <taxon>Elysia</taxon>
    </lineage>
</organism>
<dbReference type="CDD" id="cd11304">
    <property type="entry name" value="Cadherin_repeat"/>
    <property type="match status" value="1"/>
</dbReference>
<keyword evidence="5 8" id="KW-0106">Calcium</keyword>
<dbReference type="PROSITE" id="PS50268">
    <property type="entry name" value="CADHERIN_2"/>
    <property type="match status" value="1"/>
</dbReference>
<name>A0A3S1HTH8_ELYCH</name>
<accession>A0A3S1HTH8</accession>